<keyword evidence="1" id="KW-1133">Transmembrane helix</keyword>
<dbReference type="Proteomes" id="UP000530038">
    <property type="component" value="Unassembled WGS sequence"/>
</dbReference>
<gene>
    <name evidence="2" type="ORF">H2Y56_06115</name>
</gene>
<reference evidence="2 3" key="1">
    <citation type="submission" date="2020-07" db="EMBL/GenBank/DDBJ databases">
        <title>Characterization of Pectobacterium aroidearum strains causing soft rot on Amorphophallus konjac.</title>
        <authorList>
            <person name="Xie H."/>
        </authorList>
    </citation>
    <scope>NUCLEOTIDE SEQUENCE [LARGE SCALE GENOMIC DNA]</scope>
    <source>
        <strain evidence="2 3">MY10</strain>
    </source>
</reference>
<sequence>MLLAVSPQGDVVVINLIFIILFILEGSVAIRDISLGEGIFEPGENLSQMEGGYTHVIISYDISGERYKVDSAIDSAIEQGDNLIKVDCVNTTLYWQVNLEDLGSSDRDINRKVKEVLKEKIQEIFVNKQDLSYEKATVFCMVGNIRGFAFEVDV</sequence>
<keyword evidence="1" id="KW-0472">Membrane</keyword>
<keyword evidence="1" id="KW-0812">Transmembrane</keyword>
<keyword evidence="3" id="KW-1185">Reference proteome</keyword>
<feature type="transmembrane region" description="Helical" evidence="1">
    <location>
        <begin position="12"/>
        <end position="30"/>
    </location>
</feature>
<name>A0ABR5ZAY2_9GAMM</name>
<dbReference type="RefSeq" id="WP_181828939.1">
    <property type="nucleotide sequence ID" value="NZ_CP104757.1"/>
</dbReference>
<protein>
    <submittedName>
        <fullName evidence="2">Uncharacterized protein</fullName>
    </submittedName>
</protein>
<evidence type="ECO:0000313" key="3">
    <source>
        <dbReference type="Proteomes" id="UP000530038"/>
    </source>
</evidence>
<comment type="caution">
    <text evidence="2">The sequence shown here is derived from an EMBL/GenBank/DDBJ whole genome shotgun (WGS) entry which is preliminary data.</text>
</comment>
<dbReference type="EMBL" id="JACERK010000002">
    <property type="protein sequence ID" value="MBA5231692.1"/>
    <property type="molecule type" value="Genomic_DNA"/>
</dbReference>
<proteinExistence type="predicted"/>
<organism evidence="2 3">
    <name type="scientific">Pectobacterium aroidearum</name>
    <dbReference type="NCBI Taxonomy" id="1201031"/>
    <lineage>
        <taxon>Bacteria</taxon>
        <taxon>Pseudomonadati</taxon>
        <taxon>Pseudomonadota</taxon>
        <taxon>Gammaproteobacteria</taxon>
        <taxon>Enterobacterales</taxon>
        <taxon>Pectobacteriaceae</taxon>
        <taxon>Pectobacterium</taxon>
    </lineage>
</organism>
<accession>A0ABR5ZAY2</accession>
<evidence type="ECO:0000256" key="1">
    <source>
        <dbReference type="SAM" id="Phobius"/>
    </source>
</evidence>
<evidence type="ECO:0000313" key="2">
    <source>
        <dbReference type="EMBL" id="MBA5231692.1"/>
    </source>
</evidence>